<proteinExistence type="predicted"/>
<name>A0A517U0Y6_9BACT</name>
<dbReference type="Proteomes" id="UP000317909">
    <property type="component" value="Chromosome"/>
</dbReference>
<organism evidence="1 2">
    <name type="scientific">Lacipirellula limnantheis</name>
    <dbReference type="NCBI Taxonomy" id="2528024"/>
    <lineage>
        <taxon>Bacteria</taxon>
        <taxon>Pseudomonadati</taxon>
        <taxon>Planctomycetota</taxon>
        <taxon>Planctomycetia</taxon>
        <taxon>Pirellulales</taxon>
        <taxon>Lacipirellulaceae</taxon>
        <taxon>Lacipirellula</taxon>
    </lineage>
</organism>
<accession>A0A517U0Y6</accession>
<dbReference type="KEGG" id="llh:I41_34910"/>
<dbReference type="EMBL" id="CP036339">
    <property type="protein sequence ID" value="QDT74296.1"/>
    <property type="molecule type" value="Genomic_DNA"/>
</dbReference>
<dbReference type="AlphaFoldDB" id="A0A517U0Y6"/>
<sequence length="64" mass="7566">MTIAQHLQCWDRRPSQDMSLGGAIEIRFQSPLRGYYLLLPNHPALEVLDYYRLDYYRKVPPGLE</sequence>
<evidence type="ECO:0000313" key="2">
    <source>
        <dbReference type="Proteomes" id="UP000317909"/>
    </source>
</evidence>
<reference evidence="1 2" key="1">
    <citation type="submission" date="2019-02" db="EMBL/GenBank/DDBJ databases">
        <title>Deep-cultivation of Planctomycetes and their phenomic and genomic characterization uncovers novel biology.</title>
        <authorList>
            <person name="Wiegand S."/>
            <person name="Jogler M."/>
            <person name="Boedeker C."/>
            <person name="Pinto D."/>
            <person name="Vollmers J."/>
            <person name="Rivas-Marin E."/>
            <person name="Kohn T."/>
            <person name="Peeters S.H."/>
            <person name="Heuer A."/>
            <person name="Rast P."/>
            <person name="Oberbeckmann S."/>
            <person name="Bunk B."/>
            <person name="Jeske O."/>
            <person name="Meyerdierks A."/>
            <person name="Storesund J.E."/>
            <person name="Kallscheuer N."/>
            <person name="Luecker S."/>
            <person name="Lage O.M."/>
            <person name="Pohl T."/>
            <person name="Merkel B.J."/>
            <person name="Hornburger P."/>
            <person name="Mueller R.-W."/>
            <person name="Bruemmer F."/>
            <person name="Labrenz M."/>
            <person name="Spormann A.M."/>
            <person name="Op den Camp H."/>
            <person name="Overmann J."/>
            <person name="Amann R."/>
            <person name="Jetten M.S.M."/>
            <person name="Mascher T."/>
            <person name="Medema M.H."/>
            <person name="Devos D.P."/>
            <person name="Kaster A.-K."/>
            <person name="Ovreas L."/>
            <person name="Rohde M."/>
            <person name="Galperin M.Y."/>
            <person name="Jogler C."/>
        </authorList>
    </citation>
    <scope>NUCLEOTIDE SEQUENCE [LARGE SCALE GENOMIC DNA]</scope>
    <source>
        <strain evidence="1 2">I41</strain>
    </source>
</reference>
<gene>
    <name evidence="1" type="ORF">I41_34910</name>
</gene>
<evidence type="ECO:0000313" key="1">
    <source>
        <dbReference type="EMBL" id="QDT74296.1"/>
    </source>
</evidence>
<keyword evidence="2" id="KW-1185">Reference proteome</keyword>
<protein>
    <submittedName>
        <fullName evidence="1">Uncharacterized protein</fullName>
    </submittedName>
</protein>